<evidence type="ECO:0000313" key="1">
    <source>
        <dbReference type="EMBL" id="TLC97587.1"/>
    </source>
</evidence>
<evidence type="ECO:0000313" key="2">
    <source>
        <dbReference type="Proteomes" id="UP000306509"/>
    </source>
</evidence>
<reference evidence="1 2" key="1">
    <citation type="journal article" date="2019" name="Anaerobe">
        <title>Detection of Robinsoniella peoriensis in multiple bone samples of a trauma patient.</title>
        <authorList>
            <person name="Schrottner P."/>
            <person name="Hartwich K."/>
            <person name="Bunk B."/>
            <person name="Schober I."/>
            <person name="Helbig S."/>
            <person name="Rudolph W.W."/>
            <person name="Gunzer F."/>
        </authorList>
    </citation>
    <scope>NUCLEOTIDE SEQUENCE [LARGE SCALE GENOMIC DNA]</scope>
    <source>
        <strain evidence="1 2">DSM 106044</strain>
    </source>
</reference>
<comment type="caution">
    <text evidence="1">The sequence shown here is derived from an EMBL/GenBank/DDBJ whole genome shotgun (WGS) entry which is preliminary data.</text>
</comment>
<proteinExistence type="predicted"/>
<gene>
    <name evidence="1" type="ORF">DSM106044_05614</name>
</gene>
<sequence length="30" mass="3310">MITKKVFQPLRAVSTMTAEMQLSGGIKEDV</sequence>
<dbReference type="EMBL" id="QGQD01000117">
    <property type="protein sequence ID" value="TLC97587.1"/>
    <property type="molecule type" value="Genomic_DNA"/>
</dbReference>
<name>A0A4V6YR08_9FIRM</name>
<dbReference type="AlphaFoldDB" id="A0A4V6YR08"/>
<accession>A0A4V6YR08</accession>
<protein>
    <submittedName>
        <fullName evidence="1">Uncharacterized protein</fullName>
    </submittedName>
</protein>
<dbReference type="Proteomes" id="UP000306509">
    <property type="component" value="Unassembled WGS sequence"/>
</dbReference>
<organism evidence="1 2">
    <name type="scientific">Robinsoniella peoriensis</name>
    <dbReference type="NCBI Taxonomy" id="180332"/>
    <lineage>
        <taxon>Bacteria</taxon>
        <taxon>Bacillati</taxon>
        <taxon>Bacillota</taxon>
        <taxon>Clostridia</taxon>
        <taxon>Lachnospirales</taxon>
        <taxon>Lachnospiraceae</taxon>
        <taxon>Robinsoniella</taxon>
    </lineage>
</organism>
<keyword evidence="2" id="KW-1185">Reference proteome</keyword>